<dbReference type="Pfam" id="PF04055">
    <property type="entry name" value="Radical_SAM"/>
    <property type="match status" value="1"/>
</dbReference>
<evidence type="ECO:0000256" key="4">
    <source>
        <dbReference type="ARBA" id="ARBA00023004"/>
    </source>
</evidence>
<dbReference type="Proteomes" id="UP000199663">
    <property type="component" value="Unassembled WGS sequence"/>
</dbReference>
<evidence type="ECO:0000256" key="2">
    <source>
        <dbReference type="ARBA" id="ARBA00022691"/>
    </source>
</evidence>
<evidence type="ECO:0000256" key="5">
    <source>
        <dbReference type="ARBA" id="ARBA00023014"/>
    </source>
</evidence>
<gene>
    <name evidence="7" type="ORF">SAMN05444412_11880</name>
</gene>
<comment type="caution">
    <text evidence="7">The sequence shown here is derived from an EMBL/GenBank/DDBJ whole genome shotgun (WGS) entry which is preliminary data.</text>
</comment>
<name>A0A1H3TKN9_9BACT</name>
<dbReference type="EMBL" id="FNQC01000018">
    <property type="protein sequence ID" value="SDZ50670.1"/>
    <property type="molecule type" value="Genomic_DNA"/>
</dbReference>
<accession>A0A1H3TKN9</accession>
<dbReference type="SUPFAM" id="SSF102114">
    <property type="entry name" value="Radical SAM enzymes"/>
    <property type="match status" value="1"/>
</dbReference>
<dbReference type="PANTHER" id="PTHR43409">
    <property type="entry name" value="ANAEROBIC MAGNESIUM-PROTOPORPHYRIN IX MONOMETHYL ESTER CYCLASE-RELATED"/>
    <property type="match status" value="1"/>
</dbReference>
<evidence type="ECO:0000259" key="6">
    <source>
        <dbReference type="PROSITE" id="PS51918"/>
    </source>
</evidence>
<reference evidence="7 8" key="1">
    <citation type="submission" date="2016-10" db="EMBL/GenBank/DDBJ databases">
        <authorList>
            <person name="Varghese N."/>
            <person name="Submissions S."/>
        </authorList>
    </citation>
    <scope>NUCLEOTIDE SEQUENCE [LARGE SCALE GENOMIC DNA]</scope>
    <source>
        <strain evidence="7 8">DSM 17997</strain>
    </source>
</reference>
<dbReference type="Gene3D" id="3.40.50.280">
    <property type="entry name" value="Cobalamin-binding domain"/>
    <property type="match status" value="1"/>
</dbReference>
<dbReference type="InterPro" id="IPR006638">
    <property type="entry name" value="Elp3/MiaA/NifB-like_rSAM"/>
</dbReference>
<sequence length="744" mass="84739">MSKFAANNLLVSKSILLITPPFTQLNTPYPATAYIKGYLNTLGKESFQSDLGLNVILRIFSKNGLTKVFESIENQGNKKISENSKRILKLKKDYLNTITPVIKFLQFENPTLAYNICDGDFLPQGSRFGQLDDLDWAFGTMGIQDKARHLATLYLEDLGDLIQEVLDPHFGFSRYAERLGRSAVSFDPLYEILQAKPSFTDTFLFEELERCIKESNPHLVCISVPFPGNLYAAFRCGQYIKAHYPETKVVMGGGYPNTELRSLQEPRVFEYVDFITLDDGERPLTCLLEYLDGQRELSALKRTFALVEGKVCYLNGAKQADIPFSLVGTPDYSDLELSQYLSVIEMVNPMHRLWSDGRWNKLTMAHGCYWKKCSFCDVTLDYIKNYEPVSASIICDRIEALVAQTGQTGFHFVDEAAPPALMRELAIEILKRNLKITWWTNIRFEQRFTFDLCRLLKASGCIAVSGGLEVASDRLLHMMQKGVTVTQVAQVAHHFTQSGIMVHAYLMYGFPTETAQETIDSLEMVRQLFMNNVLQSGFWHLFAMTSHAPIGLQPEKFGVVRVGPEKGLFADNDLIHEDPTGTEHERFSAGLKKALFNYMHGICFEFQLKDWFDFKIPKTSISPNFIFNAIENEQEAELKPSTKLIWLGNQPELASVKFSKKGKTVESGQLVFENKMERIEVRVNKLEGRWLMDVFGLLEMSAEKPVLTFGQLEEHYLQSGMTDFEKFMQSQVWQTLEEAGMVWV</sequence>
<dbReference type="InterPro" id="IPR058240">
    <property type="entry name" value="rSAM_sf"/>
</dbReference>
<protein>
    <recommendedName>
        <fullName evidence="6">Radical SAM core domain-containing protein</fullName>
    </recommendedName>
</protein>
<feature type="domain" description="Radical SAM core" evidence="6">
    <location>
        <begin position="354"/>
        <end position="597"/>
    </location>
</feature>
<evidence type="ECO:0000256" key="1">
    <source>
        <dbReference type="ARBA" id="ARBA00001966"/>
    </source>
</evidence>
<comment type="cofactor">
    <cofactor evidence="1">
        <name>[4Fe-4S] cluster</name>
        <dbReference type="ChEBI" id="CHEBI:49883"/>
    </cofactor>
</comment>
<evidence type="ECO:0000256" key="3">
    <source>
        <dbReference type="ARBA" id="ARBA00022723"/>
    </source>
</evidence>
<keyword evidence="2" id="KW-0949">S-adenosyl-L-methionine</keyword>
<keyword evidence="4" id="KW-0408">Iron</keyword>
<dbReference type="SFLD" id="SFLDS00029">
    <property type="entry name" value="Radical_SAM"/>
    <property type="match status" value="1"/>
</dbReference>
<keyword evidence="8" id="KW-1185">Reference proteome</keyword>
<dbReference type="Gene3D" id="3.80.30.20">
    <property type="entry name" value="tm_1862 like domain"/>
    <property type="match status" value="1"/>
</dbReference>
<keyword evidence="3" id="KW-0479">Metal-binding</keyword>
<dbReference type="PANTHER" id="PTHR43409:SF7">
    <property type="entry name" value="BLL1977 PROTEIN"/>
    <property type="match status" value="1"/>
</dbReference>
<proteinExistence type="predicted"/>
<dbReference type="PROSITE" id="PS51918">
    <property type="entry name" value="RADICAL_SAM"/>
    <property type="match status" value="1"/>
</dbReference>
<dbReference type="SMART" id="SM00729">
    <property type="entry name" value="Elp3"/>
    <property type="match status" value="1"/>
</dbReference>
<evidence type="ECO:0000313" key="7">
    <source>
        <dbReference type="EMBL" id="SDZ50670.1"/>
    </source>
</evidence>
<organism evidence="7 8">
    <name type="scientific">Rhodonellum ikkaensis</name>
    <dbReference type="NCBI Taxonomy" id="336829"/>
    <lineage>
        <taxon>Bacteria</taxon>
        <taxon>Pseudomonadati</taxon>
        <taxon>Bacteroidota</taxon>
        <taxon>Cytophagia</taxon>
        <taxon>Cytophagales</taxon>
        <taxon>Cytophagaceae</taxon>
        <taxon>Rhodonellum</taxon>
    </lineage>
</organism>
<keyword evidence="5" id="KW-0411">Iron-sulfur</keyword>
<dbReference type="SFLD" id="SFLDG01082">
    <property type="entry name" value="B12-binding_domain_containing"/>
    <property type="match status" value="1"/>
</dbReference>
<dbReference type="InterPro" id="IPR007197">
    <property type="entry name" value="rSAM"/>
</dbReference>
<dbReference type="InterPro" id="IPR023404">
    <property type="entry name" value="rSAM_horseshoe"/>
</dbReference>
<dbReference type="RefSeq" id="WP_019600091.1">
    <property type="nucleotide sequence ID" value="NZ_FNQC01000018.1"/>
</dbReference>
<evidence type="ECO:0000313" key="8">
    <source>
        <dbReference type="Proteomes" id="UP000199663"/>
    </source>
</evidence>
<dbReference type="InterPro" id="IPR051198">
    <property type="entry name" value="BchE-like"/>
</dbReference>